<dbReference type="Gene3D" id="3.40.50.720">
    <property type="entry name" value="NAD(P)-binding Rossmann-like Domain"/>
    <property type="match status" value="2"/>
</dbReference>
<dbReference type="GO" id="GO:0005829">
    <property type="term" value="C:cytosol"/>
    <property type="evidence" value="ECO:0007669"/>
    <property type="project" value="TreeGrafter"/>
</dbReference>
<dbReference type="PANTHER" id="PTHR10996">
    <property type="entry name" value="2-HYDROXYACID DEHYDROGENASE-RELATED"/>
    <property type="match status" value="1"/>
</dbReference>
<keyword evidence="2 3" id="KW-0560">Oxidoreductase</keyword>
<comment type="similarity">
    <text evidence="1 3">Belongs to the D-isomer specific 2-hydroxyacid dehydrogenase family.</text>
</comment>
<evidence type="ECO:0000259" key="4">
    <source>
        <dbReference type="Pfam" id="PF00389"/>
    </source>
</evidence>
<name>A0A9C9EKP2_UNCW3</name>
<dbReference type="InterPro" id="IPR006139">
    <property type="entry name" value="D-isomer_2_OHA_DH_cat_dom"/>
</dbReference>
<evidence type="ECO:0000256" key="3">
    <source>
        <dbReference type="RuleBase" id="RU003719"/>
    </source>
</evidence>
<dbReference type="FunFam" id="3.40.50.720:FF:000462">
    <property type="entry name" value="Glyoxylate reductase (NADP+)"/>
    <property type="match status" value="1"/>
</dbReference>
<dbReference type="InterPro" id="IPR029753">
    <property type="entry name" value="D-isomer_DH_CS"/>
</dbReference>
<dbReference type="CDD" id="cd05301">
    <property type="entry name" value="GDH"/>
    <property type="match status" value="1"/>
</dbReference>
<evidence type="ECO:0000259" key="5">
    <source>
        <dbReference type="Pfam" id="PF02826"/>
    </source>
</evidence>
<dbReference type="Pfam" id="PF02826">
    <property type="entry name" value="2-Hacid_dh_C"/>
    <property type="match status" value="1"/>
</dbReference>
<feature type="domain" description="D-isomer specific 2-hydroxyacid dehydrogenase catalytic" evidence="4">
    <location>
        <begin position="6"/>
        <end position="316"/>
    </location>
</feature>
<dbReference type="PROSITE" id="PS00670">
    <property type="entry name" value="D_2_HYDROXYACID_DH_2"/>
    <property type="match status" value="1"/>
</dbReference>
<dbReference type="InterPro" id="IPR050223">
    <property type="entry name" value="D-isomer_2-hydroxyacid_DH"/>
</dbReference>
<dbReference type="AlphaFoldDB" id="A0A9C9EKP2"/>
<organism evidence="6 7">
    <name type="scientific">candidate division WOR-3 bacterium</name>
    <dbReference type="NCBI Taxonomy" id="2052148"/>
    <lineage>
        <taxon>Bacteria</taxon>
        <taxon>Bacteria division WOR-3</taxon>
    </lineage>
</organism>
<dbReference type="Proteomes" id="UP000885826">
    <property type="component" value="Unassembled WGS sequence"/>
</dbReference>
<sequence length="326" mass="36700">MMKPKVLITRNLPTSAIDRLRKYIIVEINQKDEVMSRKELVEKIKDKDGLLCLLIDRIDTEVMDAGERLKIIANYAVGYNNIDLKAATERKIAVTNTPGVLTETTADLVFALLLAVARRVVEADGFLRRGEFKGWSPMLFLGTDVYKKTLGIIGLGRIGKAVAKRARGFAMRIIYYEPQRLSPETERAYSAEYRPLNELLKEADFITIHTPLTDSTHHLIGEEEFSLMKKSAYLINTSRGPVVDEKALVRALRNKLITGCGLDVYEQEPAVEEELLQLPNVVLLPHIGSASVETRTRMAEMAVENLVAFLVNHKKPPQILNPEVFE</sequence>
<dbReference type="InterPro" id="IPR006140">
    <property type="entry name" value="D-isomer_DH_NAD-bd"/>
</dbReference>
<evidence type="ECO:0000313" key="6">
    <source>
        <dbReference type="EMBL" id="HEC77733.1"/>
    </source>
</evidence>
<evidence type="ECO:0000256" key="2">
    <source>
        <dbReference type="ARBA" id="ARBA00023002"/>
    </source>
</evidence>
<dbReference type="SUPFAM" id="SSF51735">
    <property type="entry name" value="NAD(P)-binding Rossmann-fold domains"/>
    <property type="match status" value="1"/>
</dbReference>
<accession>A0A9C9EKP2</accession>
<dbReference type="GO" id="GO:0016618">
    <property type="term" value="F:hydroxypyruvate reductase [NAD(P)H] activity"/>
    <property type="evidence" value="ECO:0007669"/>
    <property type="project" value="TreeGrafter"/>
</dbReference>
<evidence type="ECO:0000313" key="7">
    <source>
        <dbReference type="Proteomes" id="UP000885826"/>
    </source>
</evidence>
<dbReference type="InterPro" id="IPR036291">
    <property type="entry name" value="NAD(P)-bd_dom_sf"/>
</dbReference>
<proteinExistence type="inferred from homology"/>
<gene>
    <name evidence="6" type="ORF">ENI34_01150</name>
</gene>
<dbReference type="Pfam" id="PF00389">
    <property type="entry name" value="2-Hacid_dh"/>
    <property type="match status" value="1"/>
</dbReference>
<feature type="domain" description="D-isomer specific 2-hydroxyacid dehydrogenase NAD-binding" evidence="5">
    <location>
        <begin position="110"/>
        <end position="288"/>
    </location>
</feature>
<dbReference type="EMBL" id="DRIG01000015">
    <property type="protein sequence ID" value="HEC77733.1"/>
    <property type="molecule type" value="Genomic_DNA"/>
</dbReference>
<reference evidence="6" key="1">
    <citation type="journal article" date="2020" name="mSystems">
        <title>Genome- and Community-Level Interaction Insights into Carbon Utilization and Element Cycling Functions of Hydrothermarchaeota in Hydrothermal Sediment.</title>
        <authorList>
            <person name="Zhou Z."/>
            <person name="Liu Y."/>
            <person name="Xu W."/>
            <person name="Pan J."/>
            <person name="Luo Z.H."/>
            <person name="Li M."/>
        </authorList>
    </citation>
    <scope>NUCLEOTIDE SEQUENCE</scope>
    <source>
        <strain evidence="6">HyVt-388</strain>
    </source>
</reference>
<dbReference type="SUPFAM" id="SSF52283">
    <property type="entry name" value="Formate/glycerate dehydrogenase catalytic domain-like"/>
    <property type="match status" value="1"/>
</dbReference>
<dbReference type="GO" id="GO:0051287">
    <property type="term" value="F:NAD binding"/>
    <property type="evidence" value="ECO:0007669"/>
    <property type="project" value="InterPro"/>
</dbReference>
<dbReference type="GO" id="GO:0030267">
    <property type="term" value="F:glyoxylate reductase (NADPH) activity"/>
    <property type="evidence" value="ECO:0007669"/>
    <property type="project" value="TreeGrafter"/>
</dbReference>
<protein>
    <submittedName>
        <fullName evidence="6">D-glycerate dehydrogenase</fullName>
    </submittedName>
</protein>
<dbReference type="PANTHER" id="PTHR10996:SF283">
    <property type="entry name" value="GLYOXYLATE_HYDROXYPYRUVATE REDUCTASE B"/>
    <property type="match status" value="1"/>
</dbReference>
<dbReference type="PROSITE" id="PS00671">
    <property type="entry name" value="D_2_HYDROXYACID_DH_3"/>
    <property type="match status" value="1"/>
</dbReference>
<evidence type="ECO:0000256" key="1">
    <source>
        <dbReference type="ARBA" id="ARBA00005854"/>
    </source>
</evidence>
<comment type="caution">
    <text evidence="6">The sequence shown here is derived from an EMBL/GenBank/DDBJ whole genome shotgun (WGS) entry which is preliminary data.</text>
</comment>